<protein>
    <submittedName>
        <fullName evidence="9">Sulfatase</fullName>
    </submittedName>
</protein>
<dbReference type="Gene3D" id="3.30.1120.10">
    <property type="match status" value="1"/>
</dbReference>
<reference evidence="9 10" key="1">
    <citation type="submission" date="2023-09" db="EMBL/GenBank/DDBJ databases">
        <authorList>
            <person name="Qi X."/>
        </authorList>
    </citation>
    <scope>NUCLEOTIDE SEQUENCE [LARGE SCALE GENOMIC DNA]</scope>
    <source>
        <strain evidence="9 10">S1-1</strain>
    </source>
</reference>
<feature type="signal peptide" evidence="7">
    <location>
        <begin position="1"/>
        <end position="20"/>
    </location>
</feature>
<evidence type="ECO:0000256" key="4">
    <source>
        <dbReference type="ARBA" id="ARBA00022729"/>
    </source>
</evidence>
<name>A0ABZ0GUV5_9GAMM</name>
<accession>A0ABZ0GUV5</accession>
<dbReference type="InterPro" id="IPR017850">
    <property type="entry name" value="Alkaline_phosphatase_core_sf"/>
</dbReference>
<dbReference type="Gene3D" id="3.40.720.10">
    <property type="entry name" value="Alkaline Phosphatase, subunit A"/>
    <property type="match status" value="1"/>
</dbReference>
<dbReference type="InterPro" id="IPR050738">
    <property type="entry name" value="Sulfatase"/>
</dbReference>
<evidence type="ECO:0000256" key="2">
    <source>
        <dbReference type="ARBA" id="ARBA00008779"/>
    </source>
</evidence>
<evidence type="ECO:0000256" key="5">
    <source>
        <dbReference type="ARBA" id="ARBA00022801"/>
    </source>
</evidence>
<dbReference type="PANTHER" id="PTHR42693:SF42">
    <property type="entry name" value="ARYLSULFATASE G"/>
    <property type="match status" value="1"/>
</dbReference>
<dbReference type="PANTHER" id="PTHR42693">
    <property type="entry name" value="ARYLSULFATASE FAMILY MEMBER"/>
    <property type="match status" value="1"/>
</dbReference>
<dbReference type="RefSeq" id="WP_348398226.1">
    <property type="nucleotide sequence ID" value="NZ_CP136600.1"/>
</dbReference>
<keyword evidence="4 7" id="KW-0732">Signal</keyword>
<dbReference type="SUPFAM" id="SSF53649">
    <property type="entry name" value="Alkaline phosphatase-like"/>
    <property type="match status" value="1"/>
</dbReference>
<gene>
    <name evidence="9" type="ORF">RI844_09590</name>
</gene>
<comment type="cofactor">
    <cofactor evidence="1">
        <name>Ca(2+)</name>
        <dbReference type="ChEBI" id="CHEBI:29108"/>
    </cofactor>
</comment>
<dbReference type="InterPro" id="IPR000917">
    <property type="entry name" value="Sulfatase_N"/>
</dbReference>
<evidence type="ECO:0000259" key="8">
    <source>
        <dbReference type="Pfam" id="PF00884"/>
    </source>
</evidence>
<dbReference type="Pfam" id="PF00884">
    <property type="entry name" value="Sulfatase"/>
    <property type="match status" value="1"/>
</dbReference>
<evidence type="ECO:0000256" key="3">
    <source>
        <dbReference type="ARBA" id="ARBA00022723"/>
    </source>
</evidence>
<keyword evidence="6" id="KW-0106">Calcium</keyword>
<dbReference type="CDD" id="cd16144">
    <property type="entry name" value="ARS_like"/>
    <property type="match status" value="1"/>
</dbReference>
<evidence type="ECO:0000313" key="9">
    <source>
        <dbReference type="EMBL" id="WOH39460.1"/>
    </source>
</evidence>
<evidence type="ECO:0000256" key="6">
    <source>
        <dbReference type="ARBA" id="ARBA00022837"/>
    </source>
</evidence>
<keyword evidence="10" id="KW-1185">Reference proteome</keyword>
<keyword evidence="5" id="KW-0378">Hydrolase</keyword>
<sequence>MFVKAILSILVIFHALPALASQPNIVFILADDLGAHTLSSDGNPIMETPNLDKLAKAGMSFSKGYANAATCKPSRAAIISGQYAPRTEIYRVVDRHKGKDEYIKFKVPPNATHLALDNITLAESLKSAGYTTGHFGKWHLEKYKSYLPDTQGFDVSYESHKVHFGAKINMDKTLPKDVYIGDFMTNKALEFIADADHKQQPFFAYIPYYLIHKPWHAKADDLAYFDKKLGTKYDATTMSVAAMTKALDDNVGKVISHLEKLGISDNTLVVFTSDNGGYKMPSNVLNGQLRGYKGEVYEGGLRVPYIFKYPKVIANKQRSNEMIMGIDIYPTLLSFAKAKVPQQPLDGVDLMPLLTGNKKAIAQRSLFWFFPKWERYQEKTGKWFNSWRNVINNGRYKLIEYPDLDKVELYDLENDPFENDDISASSIKLTTQLQQELKEWKNDISAHQEIINPNFKETRSNK</sequence>
<feature type="chain" id="PRO_5046488214" evidence="7">
    <location>
        <begin position="21"/>
        <end position="462"/>
    </location>
</feature>
<dbReference type="Proteomes" id="UP001301442">
    <property type="component" value="Chromosome"/>
</dbReference>
<comment type="similarity">
    <text evidence="2">Belongs to the sulfatase family.</text>
</comment>
<evidence type="ECO:0000256" key="1">
    <source>
        <dbReference type="ARBA" id="ARBA00001913"/>
    </source>
</evidence>
<keyword evidence="3" id="KW-0479">Metal-binding</keyword>
<evidence type="ECO:0000256" key="7">
    <source>
        <dbReference type="SAM" id="SignalP"/>
    </source>
</evidence>
<dbReference type="EMBL" id="CP136600">
    <property type="protein sequence ID" value="WOH39460.1"/>
    <property type="molecule type" value="Genomic_DNA"/>
</dbReference>
<feature type="domain" description="Sulfatase N-terminal" evidence="8">
    <location>
        <begin position="23"/>
        <end position="336"/>
    </location>
</feature>
<evidence type="ECO:0000313" key="10">
    <source>
        <dbReference type="Proteomes" id="UP001301442"/>
    </source>
</evidence>
<organism evidence="9 10">
    <name type="scientific">Thalassotalea fonticola</name>
    <dbReference type="NCBI Taxonomy" id="3065649"/>
    <lineage>
        <taxon>Bacteria</taxon>
        <taxon>Pseudomonadati</taxon>
        <taxon>Pseudomonadota</taxon>
        <taxon>Gammaproteobacteria</taxon>
        <taxon>Alteromonadales</taxon>
        <taxon>Colwelliaceae</taxon>
        <taxon>Thalassotalea</taxon>
    </lineage>
</organism>
<proteinExistence type="inferred from homology"/>